<reference evidence="3" key="1">
    <citation type="journal article" date="2019" name="Int. J. Syst. Evol. Microbiol.">
        <title>The Global Catalogue of Microorganisms (GCM) 10K type strain sequencing project: providing services to taxonomists for standard genome sequencing and annotation.</title>
        <authorList>
            <consortium name="The Broad Institute Genomics Platform"/>
            <consortium name="The Broad Institute Genome Sequencing Center for Infectious Disease"/>
            <person name="Wu L."/>
            <person name="Ma J."/>
        </authorList>
    </citation>
    <scope>NUCLEOTIDE SEQUENCE [LARGE SCALE GENOMIC DNA]</scope>
    <source>
        <strain evidence="3">CCUG 63287</strain>
    </source>
</reference>
<dbReference type="Pfam" id="PF13302">
    <property type="entry name" value="Acetyltransf_3"/>
    <property type="match status" value="1"/>
</dbReference>
<dbReference type="EC" id="2.3.-.-" evidence="2"/>
<dbReference type="PANTHER" id="PTHR43792">
    <property type="entry name" value="GNAT FAMILY, PUTATIVE (AFU_ORTHOLOGUE AFUA_3G00765)-RELATED-RELATED"/>
    <property type="match status" value="1"/>
</dbReference>
<dbReference type="RefSeq" id="WP_213535159.1">
    <property type="nucleotide sequence ID" value="NZ_BOVQ01000004.1"/>
</dbReference>
<dbReference type="PROSITE" id="PS51186">
    <property type="entry name" value="GNAT"/>
    <property type="match status" value="1"/>
</dbReference>
<accession>A0ABV9JFU5</accession>
<keyword evidence="2" id="KW-0012">Acyltransferase</keyword>
<dbReference type="Gene3D" id="3.40.630.30">
    <property type="match status" value="1"/>
</dbReference>
<keyword evidence="2" id="KW-0808">Transferase</keyword>
<dbReference type="SUPFAM" id="SSF55729">
    <property type="entry name" value="Acyl-CoA N-acyltransferases (Nat)"/>
    <property type="match status" value="1"/>
</dbReference>
<dbReference type="InterPro" id="IPR016181">
    <property type="entry name" value="Acyl_CoA_acyltransferase"/>
</dbReference>
<comment type="caution">
    <text evidence="2">The sequence shown here is derived from an EMBL/GenBank/DDBJ whole genome shotgun (WGS) entry which is preliminary data.</text>
</comment>
<evidence type="ECO:0000313" key="2">
    <source>
        <dbReference type="EMBL" id="MFC4652270.1"/>
    </source>
</evidence>
<feature type="domain" description="N-acetyltransferase" evidence="1">
    <location>
        <begin position="18"/>
        <end position="174"/>
    </location>
</feature>
<evidence type="ECO:0000259" key="1">
    <source>
        <dbReference type="PROSITE" id="PS51186"/>
    </source>
</evidence>
<gene>
    <name evidence="2" type="ORF">ACFO26_05050</name>
</gene>
<sequence length="182" mass="21291">MDRNLVLAEHENFETERLRLRRLTMADAAAFFDLASNDEVARFVPWEVHKDLEETKAVLANVFLPNSLMHWGVVEKASGRLIGEICLIFKKEKMAEFGWEMNHDYWGQGMMPEAARVLRDFCFDELECEIVTARHMTENQKSGRVMEKIGMHKIGQSYDYFEKFGKVVLLDNWAITREEVKK</sequence>
<dbReference type="InterPro" id="IPR000182">
    <property type="entry name" value="GNAT_dom"/>
</dbReference>
<dbReference type="Proteomes" id="UP001595987">
    <property type="component" value="Unassembled WGS sequence"/>
</dbReference>
<dbReference type="EMBL" id="JBHSGD010000005">
    <property type="protein sequence ID" value="MFC4652270.1"/>
    <property type="molecule type" value="Genomic_DNA"/>
</dbReference>
<organism evidence="2 3">
    <name type="scientific">Lactococcus nasutitermitis</name>
    <dbReference type="NCBI Taxonomy" id="1652957"/>
    <lineage>
        <taxon>Bacteria</taxon>
        <taxon>Bacillati</taxon>
        <taxon>Bacillota</taxon>
        <taxon>Bacilli</taxon>
        <taxon>Lactobacillales</taxon>
        <taxon>Streptococcaceae</taxon>
        <taxon>Lactococcus</taxon>
    </lineage>
</organism>
<name>A0ABV9JFU5_9LACT</name>
<keyword evidence="3" id="KW-1185">Reference proteome</keyword>
<dbReference type="GO" id="GO:0016746">
    <property type="term" value="F:acyltransferase activity"/>
    <property type="evidence" value="ECO:0007669"/>
    <property type="project" value="UniProtKB-KW"/>
</dbReference>
<proteinExistence type="predicted"/>
<evidence type="ECO:0000313" key="3">
    <source>
        <dbReference type="Proteomes" id="UP001595987"/>
    </source>
</evidence>
<protein>
    <submittedName>
        <fullName evidence="2">GNAT family N-acetyltransferase</fullName>
        <ecNumber evidence="2">2.3.-.-</ecNumber>
    </submittedName>
</protein>
<dbReference type="InterPro" id="IPR051531">
    <property type="entry name" value="N-acetyltransferase"/>
</dbReference>